<evidence type="ECO:0000259" key="9">
    <source>
        <dbReference type="PROSITE" id="PS50011"/>
    </source>
</evidence>
<keyword evidence="4 7" id="KW-0418">Kinase</keyword>
<evidence type="ECO:0000256" key="7">
    <source>
        <dbReference type="RuleBase" id="RU361162"/>
    </source>
</evidence>
<reference evidence="11 12" key="1">
    <citation type="journal article" date="2018" name="MBio">
        <title>Comparative Genomics Reveals the Core Gene Toolbox for the Fungus-Insect Symbiosis.</title>
        <authorList>
            <person name="Wang Y."/>
            <person name="Stata M."/>
            <person name="Wang W."/>
            <person name="Stajich J.E."/>
            <person name="White M.M."/>
            <person name="Moncalvo J.M."/>
        </authorList>
    </citation>
    <scope>NUCLEOTIDE SEQUENCE [LARGE SCALE GENOMIC DNA]</scope>
    <source>
        <strain evidence="11 12">AUS-126-30</strain>
    </source>
</reference>
<feature type="compositionally biased region" description="Polar residues" evidence="8">
    <location>
        <begin position="548"/>
        <end position="558"/>
    </location>
</feature>
<keyword evidence="5 6" id="KW-0067">ATP-binding</keyword>
<comment type="caution">
    <text evidence="11">The sequence shown here is derived from an EMBL/GenBank/DDBJ whole genome shotgun (WGS) entry which is preliminary data.</text>
</comment>
<keyword evidence="1 7" id="KW-0723">Serine/threonine-protein kinase</keyword>
<dbReference type="Gene3D" id="1.10.510.10">
    <property type="entry name" value="Transferase(Phosphotransferase) domain 1"/>
    <property type="match status" value="1"/>
</dbReference>
<dbReference type="SUPFAM" id="SSF82615">
    <property type="entry name" value="Polo-box domain"/>
    <property type="match status" value="2"/>
</dbReference>
<dbReference type="Pfam" id="PF00069">
    <property type="entry name" value="Pkinase"/>
    <property type="match status" value="1"/>
</dbReference>
<evidence type="ECO:0000256" key="6">
    <source>
        <dbReference type="PROSITE-ProRule" id="PRU10141"/>
    </source>
</evidence>
<feature type="region of interest" description="Disordered" evidence="8">
    <location>
        <begin position="548"/>
        <end position="572"/>
    </location>
</feature>
<dbReference type="AlphaFoldDB" id="A0A2U1J2F5"/>
<dbReference type="PANTHER" id="PTHR24345:SF0">
    <property type="entry name" value="CELL CYCLE SERINE_THREONINE-PROTEIN KINASE CDC5_MSD2"/>
    <property type="match status" value="1"/>
</dbReference>
<evidence type="ECO:0000256" key="3">
    <source>
        <dbReference type="ARBA" id="ARBA00022741"/>
    </source>
</evidence>
<dbReference type="InterPro" id="IPR017441">
    <property type="entry name" value="Protein_kinase_ATP_BS"/>
</dbReference>
<comment type="similarity">
    <text evidence="7">Belongs to the protein kinase superfamily. Ser/Thr protein kinase family. CDC5/Polo subfamily.</text>
</comment>
<dbReference type="EMBL" id="MBFU01000453">
    <property type="protein sequence ID" value="PVZ99261.1"/>
    <property type="molecule type" value="Genomic_DNA"/>
</dbReference>
<evidence type="ECO:0000256" key="4">
    <source>
        <dbReference type="ARBA" id="ARBA00022777"/>
    </source>
</evidence>
<dbReference type="InterPro" id="IPR000719">
    <property type="entry name" value="Prot_kinase_dom"/>
</dbReference>
<protein>
    <recommendedName>
        <fullName evidence="7">Serine/threonine-protein kinase</fullName>
        <ecNumber evidence="7">2.7.11.21</ecNumber>
    </recommendedName>
</protein>
<name>A0A2U1J2F5_SMIAN</name>
<dbReference type="PROSITE" id="PS50011">
    <property type="entry name" value="PROTEIN_KINASE_DOM"/>
    <property type="match status" value="1"/>
</dbReference>
<feature type="domain" description="POLO box" evidence="10">
    <location>
        <begin position="716"/>
        <end position="798"/>
    </location>
</feature>
<evidence type="ECO:0000313" key="11">
    <source>
        <dbReference type="EMBL" id="PVZ99261.1"/>
    </source>
</evidence>
<dbReference type="PROSITE" id="PS00108">
    <property type="entry name" value="PROTEIN_KINASE_ST"/>
    <property type="match status" value="1"/>
</dbReference>
<evidence type="ECO:0000256" key="5">
    <source>
        <dbReference type="ARBA" id="ARBA00022840"/>
    </source>
</evidence>
<sequence>MIQAIQKNNFSKPSTKFPETTNANSELYTNPDGTKIQRVLYDPLNPQHQYQILDILGVGSFGKCYRVKQISSKSQEEWACKVLEKTNITTPKIKERLQFEVSIVQSLPKHPRIAYGHKVFQDQYRIYIIMELCSKKTMETLIRARKRLTEFEARYFFTQVVEGIMELHRRRIIHRDIKLANILLNKKNQIKIGDFGLSALLEKREDRKTSFLGTLNYLSPEVVQRGKKGHSFGVDVWALGVFLYVILVGKTPFAPKQKPAKPEHYYTEICKGKIEFPPEIKISEEAKDLILHLCQKPEEKRIKTNNIKNHPWIQNHINNTPDTMPDSVFVGPIDPKKWNRATEIHLLEKRRELETFTKANLEKQKIMELRPAYKSLSSNNLIKRAAEHHTDIHDPNDNDLKMGFVPYHPNGLQKPNEISNSQQKRYSGVFDTRSERRTAEIEQKPYANIEKRNNNTTKEMANAIANELRNNYKLYHSASNVELTQPLTSKIKNPNEYFINRNETTNSNEPDRNGIQNTNDTTNTESNGKNIRNVTSRIADMGREIAATLNSNNSPTRKSNLKDSANNSINNSNENVNNIVPIVKSIPNLVQSIKSSSSINDDTPKDYKPTKINTLHYKHEENSNKIETTQKENYKNASIEEQPQIPSGDQNDPVVIEAGLDKKKQDVNSLFKVWQAKLEVLSHRFVFYMKDSAQTQNSKPIGEKTEKQTLGEVEQPIHLVRFVRVPKYGLGYELSNGTFGVSFRDKTSLLCTKGNNSLLIIMTNKSRVEIKQLPQMSQIKGLDQKLALYSQFRCAVDEQPLTKHAMKRLPVTTSESRTTHVFVTKYLSATNVSMYRISNGTIQVCFKDGSQLLLFDENKVTFTDKAASTITFDIHDPTSKIFGSTQFSHSELANRINYTAKILEAAS</sequence>
<dbReference type="EC" id="2.7.11.21" evidence="7"/>
<dbReference type="Pfam" id="PF00659">
    <property type="entry name" value="POLO_box"/>
    <property type="match status" value="2"/>
</dbReference>
<accession>A0A2U1J2F5</accession>
<dbReference type="Proteomes" id="UP000245591">
    <property type="component" value="Unassembled WGS sequence"/>
</dbReference>
<evidence type="ECO:0000256" key="1">
    <source>
        <dbReference type="ARBA" id="ARBA00022527"/>
    </source>
</evidence>
<dbReference type="SUPFAM" id="SSF56112">
    <property type="entry name" value="Protein kinase-like (PK-like)"/>
    <property type="match status" value="1"/>
</dbReference>
<dbReference type="PANTHER" id="PTHR24345">
    <property type="entry name" value="SERINE/THREONINE-PROTEIN KINASE PLK"/>
    <property type="match status" value="1"/>
</dbReference>
<dbReference type="InterPro" id="IPR000959">
    <property type="entry name" value="POLO_box_dom"/>
</dbReference>
<keyword evidence="3 6" id="KW-0547">Nucleotide-binding</keyword>
<evidence type="ECO:0000256" key="8">
    <source>
        <dbReference type="SAM" id="MobiDB-lite"/>
    </source>
</evidence>
<dbReference type="GO" id="GO:0005634">
    <property type="term" value="C:nucleus"/>
    <property type="evidence" value="ECO:0007669"/>
    <property type="project" value="TreeGrafter"/>
</dbReference>
<dbReference type="InterPro" id="IPR008271">
    <property type="entry name" value="Ser/Thr_kinase_AS"/>
</dbReference>
<dbReference type="FunFam" id="1.10.510.10:FF:000571">
    <property type="entry name" value="Maternal embryonic leucine zipper kinase"/>
    <property type="match status" value="1"/>
</dbReference>
<feature type="region of interest" description="Disordered" evidence="8">
    <location>
        <begin position="500"/>
        <end position="532"/>
    </location>
</feature>
<evidence type="ECO:0000313" key="12">
    <source>
        <dbReference type="Proteomes" id="UP000245591"/>
    </source>
</evidence>
<dbReference type="SMART" id="SM00220">
    <property type="entry name" value="S_TKc"/>
    <property type="match status" value="1"/>
</dbReference>
<dbReference type="FunFam" id="3.30.200.20:FF:000042">
    <property type="entry name" value="Aurora kinase A"/>
    <property type="match status" value="1"/>
</dbReference>
<dbReference type="Gene3D" id="3.30.1120.30">
    <property type="entry name" value="POLO box domain"/>
    <property type="match status" value="2"/>
</dbReference>
<feature type="domain" description="Protein kinase" evidence="9">
    <location>
        <begin position="50"/>
        <end position="313"/>
    </location>
</feature>
<organism evidence="11 12">
    <name type="scientific">Smittium angustum</name>
    <dbReference type="NCBI Taxonomy" id="133377"/>
    <lineage>
        <taxon>Eukaryota</taxon>
        <taxon>Fungi</taxon>
        <taxon>Fungi incertae sedis</taxon>
        <taxon>Zoopagomycota</taxon>
        <taxon>Kickxellomycotina</taxon>
        <taxon>Harpellomycetes</taxon>
        <taxon>Harpellales</taxon>
        <taxon>Legeriomycetaceae</taxon>
        <taxon>Smittium</taxon>
    </lineage>
</organism>
<dbReference type="GO" id="GO:0004674">
    <property type="term" value="F:protein serine/threonine kinase activity"/>
    <property type="evidence" value="ECO:0007669"/>
    <property type="project" value="UniProtKB-KW"/>
</dbReference>
<keyword evidence="12" id="KW-1185">Reference proteome</keyword>
<dbReference type="InterPro" id="IPR036947">
    <property type="entry name" value="POLO_box_dom_sf"/>
</dbReference>
<gene>
    <name evidence="11" type="ORF">BB558_004723</name>
</gene>
<evidence type="ECO:0000259" key="10">
    <source>
        <dbReference type="PROSITE" id="PS50078"/>
    </source>
</evidence>
<comment type="catalytic activity">
    <reaction evidence="7">
        <text>L-threonyl-[protein] + ATP = O-phospho-L-threonyl-[protein] + ADP + H(+)</text>
        <dbReference type="Rhea" id="RHEA:46608"/>
        <dbReference type="Rhea" id="RHEA-COMP:11060"/>
        <dbReference type="Rhea" id="RHEA-COMP:11605"/>
        <dbReference type="ChEBI" id="CHEBI:15378"/>
        <dbReference type="ChEBI" id="CHEBI:30013"/>
        <dbReference type="ChEBI" id="CHEBI:30616"/>
        <dbReference type="ChEBI" id="CHEBI:61977"/>
        <dbReference type="ChEBI" id="CHEBI:456216"/>
        <dbReference type="EC" id="2.7.11.21"/>
    </reaction>
</comment>
<evidence type="ECO:0000256" key="2">
    <source>
        <dbReference type="ARBA" id="ARBA00022679"/>
    </source>
</evidence>
<feature type="binding site" evidence="6">
    <location>
        <position position="81"/>
    </location>
    <ligand>
        <name>ATP</name>
        <dbReference type="ChEBI" id="CHEBI:30616"/>
    </ligand>
</feature>
<dbReference type="PROSITE" id="PS00107">
    <property type="entry name" value="PROTEIN_KINASE_ATP"/>
    <property type="match status" value="1"/>
</dbReference>
<keyword evidence="2 7" id="KW-0808">Transferase</keyword>
<dbReference type="GO" id="GO:0005524">
    <property type="term" value="F:ATP binding"/>
    <property type="evidence" value="ECO:0007669"/>
    <property type="project" value="UniProtKB-UniRule"/>
</dbReference>
<feature type="compositionally biased region" description="Polar residues" evidence="8">
    <location>
        <begin position="501"/>
        <end position="532"/>
    </location>
</feature>
<proteinExistence type="inferred from homology"/>
<dbReference type="InterPro" id="IPR011009">
    <property type="entry name" value="Kinase-like_dom_sf"/>
</dbReference>
<feature type="region of interest" description="Disordered" evidence="8">
    <location>
        <begin position="1"/>
        <end position="28"/>
    </location>
</feature>
<dbReference type="PROSITE" id="PS50078">
    <property type="entry name" value="POLO_BOX"/>
    <property type="match status" value="1"/>
</dbReference>